<dbReference type="PANTHER" id="PTHR12677">
    <property type="entry name" value="GOLGI APPARATUS MEMBRANE PROTEIN TVP38-RELATED"/>
    <property type="match status" value="1"/>
</dbReference>
<evidence type="ECO:0000256" key="6">
    <source>
        <dbReference type="RuleBase" id="RU366058"/>
    </source>
</evidence>
<dbReference type="AlphaFoldDB" id="A0A2P7Q0N5"/>
<feature type="transmembrane region" description="Helical" evidence="6">
    <location>
        <begin position="255"/>
        <end position="276"/>
    </location>
</feature>
<feature type="transmembrane region" description="Helical" evidence="6">
    <location>
        <begin position="361"/>
        <end position="378"/>
    </location>
</feature>
<evidence type="ECO:0000256" key="3">
    <source>
        <dbReference type="ARBA" id="ARBA00022692"/>
    </source>
</evidence>
<feature type="transmembrane region" description="Helical" evidence="6">
    <location>
        <begin position="62"/>
        <end position="83"/>
    </location>
</feature>
<evidence type="ECO:0000256" key="7">
    <source>
        <dbReference type="SAM" id="Coils"/>
    </source>
</evidence>
<feature type="transmembrane region" description="Helical" evidence="6">
    <location>
        <begin position="329"/>
        <end position="349"/>
    </location>
</feature>
<keyword evidence="10" id="KW-1185">Reference proteome</keyword>
<dbReference type="InterPro" id="IPR032816">
    <property type="entry name" value="VTT_dom"/>
</dbReference>
<comment type="subcellular location">
    <subcellularLocation>
        <location evidence="1 6">Cell membrane</location>
        <topology evidence="1 6">Multi-pass membrane protein</topology>
    </subcellularLocation>
</comment>
<feature type="domain" description="VTT" evidence="8">
    <location>
        <begin position="235"/>
        <end position="351"/>
    </location>
</feature>
<keyword evidence="2 6" id="KW-1003">Cell membrane</keyword>
<keyword evidence="7" id="KW-0175">Coiled coil</keyword>
<evidence type="ECO:0000259" key="8">
    <source>
        <dbReference type="Pfam" id="PF09335"/>
    </source>
</evidence>
<name>A0A2P7Q0N5_9FIRM</name>
<gene>
    <name evidence="9" type="ORF">UF10_02450</name>
</gene>
<feature type="transmembrane region" description="Helical" evidence="6">
    <location>
        <begin position="103"/>
        <end position="123"/>
    </location>
</feature>
<dbReference type="PANTHER" id="PTHR12677:SF59">
    <property type="entry name" value="GOLGI APPARATUS MEMBRANE PROTEIN TVP38-RELATED"/>
    <property type="match status" value="1"/>
</dbReference>
<dbReference type="GO" id="GO:0005886">
    <property type="term" value="C:plasma membrane"/>
    <property type="evidence" value="ECO:0007669"/>
    <property type="project" value="UniProtKB-SubCell"/>
</dbReference>
<proteinExistence type="inferred from homology"/>
<feature type="transmembrane region" description="Helical" evidence="6">
    <location>
        <begin position="302"/>
        <end position="323"/>
    </location>
</feature>
<protein>
    <recommendedName>
        <fullName evidence="6">TVP38/TMEM64 family membrane protein</fullName>
    </recommendedName>
</protein>
<organism evidence="9 10">
    <name type="scientific">Peptostreptococcus russellii</name>
    <dbReference type="NCBI Taxonomy" id="215200"/>
    <lineage>
        <taxon>Bacteria</taxon>
        <taxon>Bacillati</taxon>
        <taxon>Bacillota</taxon>
        <taxon>Clostridia</taxon>
        <taxon>Peptostreptococcales</taxon>
        <taxon>Peptostreptococcaceae</taxon>
        <taxon>Peptostreptococcus</taxon>
    </lineage>
</organism>
<reference evidence="9" key="1">
    <citation type="thesis" date="2015" institute="Rutgers" country="The State University of New Jersey, 14 College Farm Rd., New Brunswick, NJ, USA">
        <title>Ammonia toxicity in bacteria and its implications for treatment of and resource recovery from highly nitrogenous organic wastes.</title>
        <authorList>
            <person name="Luther A.K."/>
        </authorList>
    </citation>
    <scope>NUCLEOTIDE SEQUENCE</scope>
    <source>
        <strain evidence="9">RT-10B</strain>
    </source>
</reference>
<feature type="transmembrane region" description="Helical" evidence="6">
    <location>
        <begin position="218"/>
        <end position="243"/>
    </location>
</feature>
<accession>A0A2P7Q0N5</accession>
<evidence type="ECO:0000313" key="10">
    <source>
        <dbReference type="Proteomes" id="UP000241434"/>
    </source>
</evidence>
<evidence type="ECO:0000256" key="4">
    <source>
        <dbReference type="ARBA" id="ARBA00022989"/>
    </source>
</evidence>
<evidence type="ECO:0000256" key="1">
    <source>
        <dbReference type="ARBA" id="ARBA00004651"/>
    </source>
</evidence>
<dbReference type="OrthoDB" id="9812980at2"/>
<feature type="coiled-coil region" evidence="7">
    <location>
        <begin position="123"/>
        <end position="151"/>
    </location>
</feature>
<comment type="caution">
    <text evidence="9">The sequence shown here is derived from an EMBL/GenBank/DDBJ whole genome shotgun (WGS) entry which is preliminary data.</text>
</comment>
<keyword evidence="3 6" id="KW-0812">Transmembrane</keyword>
<keyword evidence="5 6" id="KW-0472">Membrane</keyword>
<evidence type="ECO:0000313" key="9">
    <source>
        <dbReference type="EMBL" id="PSJ31522.1"/>
    </source>
</evidence>
<dbReference type="Pfam" id="PF09335">
    <property type="entry name" value="VTT_dom"/>
    <property type="match status" value="1"/>
</dbReference>
<sequence>MKKLRSLFYYTTTGMALGYLLCTLLFFSVSLEMMVGLNLVMYISVGFGIMLGIAYNRINFRYLFFIFEGLVLAISLATGRLVNILYITKESLNLDVPVSNIKIGFIIGFIIVNAVNIYIVATLKKYQTVLTKEERKAKKSEEKKLSDLREEKTPEEIAKIKSRRKKQRIIALALIVLSLGIYFVSPKVNNTINHAFAILSQLDTHAVIEYIRSYGSMAAVISFILMILQSVAAPIPAFLITLANASIFGWVKGALLSWSSAMAGAALCFFIARALGRDVVEKLTSRGAMEGIDVFFERYGKYTILVCRLLPFVSFDFVSYAAGLTNMSFWSFFIATGIGQLPATLVYSYVGGSLTGGAQKLFIGLLVLFALSIVIGIMKKVYDDKHKAVKEAEASQSSIDK</sequence>
<evidence type="ECO:0000256" key="2">
    <source>
        <dbReference type="ARBA" id="ARBA00022475"/>
    </source>
</evidence>
<dbReference type="EMBL" id="JYGE01000003">
    <property type="protein sequence ID" value="PSJ31522.1"/>
    <property type="molecule type" value="Genomic_DNA"/>
</dbReference>
<feature type="transmembrane region" description="Helical" evidence="6">
    <location>
        <begin position="35"/>
        <end position="55"/>
    </location>
</feature>
<keyword evidence="4 6" id="KW-1133">Transmembrane helix</keyword>
<dbReference type="RefSeq" id="WP_106776246.1">
    <property type="nucleotide sequence ID" value="NZ_JYGE01000003.1"/>
</dbReference>
<feature type="transmembrane region" description="Helical" evidence="6">
    <location>
        <begin position="7"/>
        <end position="29"/>
    </location>
</feature>
<dbReference type="Proteomes" id="UP000241434">
    <property type="component" value="Unassembled WGS sequence"/>
</dbReference>
<evidence type="ECO:0000256" key="5">
    <source>
        <dbReference type="ARBA" id="ARBA00023136"/>
    </source>
</evidence>
<comment type="caution">
    <text evidence="6">Lacks conserved residue(s) required for the propagation of feature annotation.</text>
</comment>
<feature type="transmembrane region" description="Helical" evidence="6">
    <location>
        <begin position="169"/>
        <end position="185"/>
    </location>
</feature>
<comment type="similarity">
    <text evidence="6">Belongs to the TVP38/TMEM64 family.</text>
</comment>
<dbReference type="InterPro" id="IPR015414">
    <property type="entry name" value="TMEM64"/>
</dbReference>